<dbReference type="OrthoDB" id="6260718at2759"/>
<evidence type="ECO:0000313" key="1">
    <source>
        <dbReference type="EMBL" id="VDL85781.1"/>
    </source>
</evidence>
<dbReference type="EMBL" id="UYSU01000425">
    <property type="protein sequence ID" value="VDL85781.1"/>
    <property type="molecule type" value="Genomic_DNA"/>
</dbReference>
<keyword evidence="2" id="KW-1185">Reference proteome</keyword>
<dbReference type="WBParaSite" id="SSLN_0000057301-mRNA-1">
    <property type="protein sequence ID" value="SSLN_0000057301-mRNA-1"/>
    <property type="gene ID" value="SSLN_0000057301"/>
</dbReference>
<evidence type="ECO:0000313" key="3">
    <source>
        <dbReference type="WBParaSite" id="SSLN_0000057301-mRNA-1"/>
    </source>
</evidence>
<reference evidence="3" key="1">
    <citation type="submission" date="2016-06" db="UniProtKB">
        <authorList>
            <consortium name="WormBaseParasite"/>
        </authorList>
    </citation>
    <scope>IDENTIFICATION</scope>
</reference>
<protein>
    <submittedName>
        <fullName evidence="1 3">Uncharacterized protein</fullName>
    </submittedName>
</protein>
<organism evidence="3">
    <name type="scientific">Schistocephalus solidus</name>
    <name type="common">Tapeworm</name>
    <dbReference type="NCBI Taxonomy" id="70667"/>
    <lineage>
        <taxon>Eukaryota</taxon>
        <taxon>Metazoa</taxon>
        <taxon>Spiralia</taxon>
        <taxon>Lophotrochozoa</taxon>
        <taxon>Platyhelminthes</taxon>
        <taxon>Cestoda</taxon>
        <taxon>Eucestoda</taxon>
        <taxon>Diphyllobothriidea</taxon>
        <taxon>Diphyllobothriidae</taxon>
        <taxon>Schistocephalus</taxon>
    </lineage>
</organism>
<reference evidence="1 2" key="2">
    <citation type="submission" date="2018-11" db="EMBL/GenBank/DDBJ databases">
        <authorList>
            <consortium name="Pathogen Informatics"/>
        </authorList>
    </citation>
    <scope>NUCLEOTIDE SEQUENCE [LARGE SCALE GENOMIC DNA]</scope>
    <source>
        <strain evidence="1 2">NST_G2</strain>
    </source>
</reference>
<dbReference type="Proteomes" id="UP000275846">
    <property type="component" value="Unassembled WGS sequence"/>
</dbReference>
<evidence type="ECO:0000313" key="2">
    <source>
        <dbReference type="Proteomes" id="UP000275846"/>
    </source>
</evidence>
<sequence>MAAVSGLFEEALIGKQNPHIRPRVSTTASLDKSDGFCRHLHYVKERTTARELVRRQIEVSSRGRSLPFDVTVDIKDLLDLIPIAEPYTLLKDAAIQCVAKSAKRMLSEVFNQVEIGGQTPS</sequence>
<name>A0A183S8K0_SCHSO</name>
<gene>
    <name evidence="1" type="ORF">SSLN_LOCUS548</name>
</gene>
<dbReference type="AlphaFoldDB" id="A0A183S8K0"/>
<accession>A0A183S8K0</accession>
<proteinExistence type="predicted"/>